<dbReference type="EMBL" id="FOEN01000010">
    <property type="protein sequence ID" value="SEQ42829.1"/>
    <property type="molecule type" value="Genomic_DNA"/>
</dbReference>
<dbReference type="InterPro" id="IPR041698">
    <property type="entry name" value="Methyltransf_25"/>
</dbReference>
<dbReference type="GO" id="GO:0032259">
    <property type="term" value="P:methylation"/>
    <property type="evidence" value="ECO:0007669"/>
    <property type="project" value="UniProtKB-KW"/>
</dbReference>
<dbReference type="SUPFAM" id="SSF53335">
    <property type="entry name" value="S-adenosyl-L-methionine-dependent methyltransferases"/>
    <property type="match status" value="1"/>
</dbReference>
<feature type="domain" description="Methyltransferase" evidence="2">
    <location>
        <begin position="42"/>
        <end position="137"/>
    </location>
</feature>
<dbReference type="OrthoDB" id="9811589at2"/>
<evidence type="ECO:0000256" key="1">
    <source>
        <dbReference type="ARBA" id="ARBA00022679"/>
    </source>
</evidence>
<organism evidence="3 4">
    <name type="scientific">Ignavigranum ruoffiae</name>
    <dbReference type="NCBI Taxonomy" id="89093"/>
    <lineage>
        <taxon>Bacteria</taxon>
        <taxon>Bacillati</taxon>
        <taxon>Bacillota</taxon>
        <taxon>Bacilli</taxon>
        <taxon>Lactobacillales</taxon>
        <taxon>Aerococcaceae</taxon>
        <taxon>Ignavigranum</taxon>
    </lineage>
</organism>
<sequence length="254" mass="29306">MASIENSFQAIAHVYHRFNNNDIYPEWLKFTLDQSQNQLKKVLDLACGNGEFTRRLAPYCQEISAVDYDPVMIKMARSLTSAEAAISYYCLDMRQLTQLKRQFSLITCFLDAFCFLPGQDDLEVSFSQIYQSLTSQGILLFDVWTLAGLSKFADFEYADLDDQAALIWQSNLLNPQTVVHQVTVFDQVHQEDYRRISVNLVEQTFPLETYLDLLVEAGFSRDNIEIFIDLQGTSYQGEDELEVGHDRWFIKAVK</sequence>
<keyword evidence="1 3" id="KW-0808">Transferase</keyword>
<reference evidence="3 4" key="1">
    <citation type="submission" date="2016-10" db="EMBL/GenBank/DDBJ databases">
        <authorList>
            <person name="de Groot N.N."/>
        </authorList>
    </citation>
    <scope>NUCLEOTIDE SEQUENCE [LARGE SCALE GENOMIC DNA]</scope>
    <source>
        <strain evidence="3 4">DSM 15695</strain>
    </source>
</reference>
<dbReference type="AlphaFoldDB" id="A0A1H9FYD8"/>
<dbReference type="Gene3D" id="3.40.50.150">
    <property type="entry name" value="Vaccinia Virus protein VP39"/>
    <property type="match status" value="1"/>
</dbReference>
<dbReference type="InterPro" id="IPR029063">
    <property type="entry name" value="SAM-dependent_MTases_sf"/>
</dbReference>
<protein>
    <submittedName>
        <fullName evidence="3">Methyltransferase domain-containing protein</fullName>
    </submittedName>
</protein>
<dbReference type="STRING" id="89093.SAMN04488558_11066"/>
<gene>
    <name evidence="3" type="ORF">SAMN04488558_11066</name>
</gene>
<dbReference type="CDD" id="cd02440">
    <property type="entry name" value="AdoMet_MTases"/>
    <property type="match status" value="1"/>
</dbReference>
<name>A0A1H9FYD8_9LACT</name>
<keyword evidence="3" id="KW-0489">Methyltransferase</keyword>
<keyword evidence="4" id="KW-1185">Reference proteome</keyword>
<dbReference type="Proteomes" id="UP000198833">
    <property type="component" value="Unassembled WGS sequence"/>
</dbReference>
<dbReference type="Pfam" id="PF13649">
    <property type="entry name" value="Methyltransf_25"/>
    <property type="match status" value="1"/>
</dbReference>
<accession>A0A1H9FYD8</accession>
<dbReference type="Gene3D" id="2.20.25.110">
    <property type="entry name" value="S-adenosyl-L-methionine-dependent methyltransferases"/>
    <property type="match status" value="1"/>
</dbReference>
<dbReference type="PANTHER" id="PTHR43861:SF3">
    <property type="entry name" value="PUTATIVE (AFU_ORTHOLOGUE AFUA_2G14390)-RELATED"/>
    <property type="match status" value="1"/>
</dbReference>
<proteinExistence type="predicted"/>
<evidence type="ECO:0000313" key="3">
    <source>
        <dbReference type="EMBL" id="SEQ42829.1"/>
    </source>
</evidence>
<evidence type="ECO:0000313" key="4">
    <source>
        <dbReference type="Proteomes" id="UP000198833"/>
    </source>
</evidence>
<dbReference type="RefSeq" id="WP_092572527.1">
    <property type="nucleotide sequence ID" value="NZ_FOEN01000010.1"/>
</dbReference>
<evidence type="ECO:0000259" key="2">
    <source>
        <dbReference type="Pfam" id="PF13649"/>
    </source>
</evidence>
<dbReference type="PANTHER" id="PTHR43861">
    <property type="entry name" value="TRANS-ACONITATE 2-METHYLTRANSFERASE-RELATED"/>
    <property type="match status" value="1"/>
</dbReference>
<dbReference type="GO" id="GO:0008168">
    <property type="term" value="F:methyltransferase activity"/>
    <property type="evidence" value="ECO:0007669"/>
    <property type="project" value="UniProtKB-KW"/>
</dbReference>